<reference evidence="1 2" key="1">
    <citation type="journal article" date="2010" name="J. Bacteriol.">
        <title>Comparative genomic characterization of Actinobacillus pleuropneumoniae.</title>
        <authorList>
            <person name="Xu Z."/>
            <person name="Chen X."/>
            <person name="Li L."/>
            <person name="Li T."/>
            <person name="Wang S."/>
            <person name="Chen H."/>
            <person name="Zhou R."/>
        </authorList>
    </citation>
    <scope>NUCLEOTIDE SEQUENCE [LARGE SCALE GENOMIC DNA]</scope>
    <source>
        <strain evidence="1 2">Femo</strain>
    </source>
</reference>
<protein>
    <submittedName>
        <fullName evidence="1">Uncharacterized protein</fullName>
    </submittedName>
</protein>
<accession>A0A828PK49</accession>
<evidence type="ECO:0000313" key="1">
    <source>
        <dbReference type="EMBL" id="EFM92001.1"/>
    </source>
</evidence>
<gene>
    <name evidence="1" type="ORF">appser6_9090</name>
</gene>
<dbReference type="Proteomes" id="UP000005341">
    <property type="component" value="Unassembled WGS sequence"/>
</dbReference>
<dbReference type="EMBL" id="ADOG01000012">
    <property type="protein sequence ID" value="EFM92001.1"/>
    <property type="molecule type" value="Genomic_DNA"/>
</dbReference>
<dbReference type="AlphaFoldDB" id="A0A828PK49"/>
<evidence type="ECO:0000313" key="2">
    <source>
        <dbReference type="Proteomes" id="UP000005341"/>
    </source>
</evidence>
<comment type="caution">
    <text evidence="1">The sequence shown here is derived from an EMBL/GenBank/DDBJ whole genome shotgun (WGS) entry which is preliminary data.</text>
</comment>
<sequence>MQIMSNPFTVAWSRKQQVMCLGHWIIHYNGRELKLPKDRQDKDMGTKGIYNYMDPDDELYLEGLDEDDWIVENIEWLSDWFIEQDVPLEEEIIRYFYQAVNKEDWRCGSCGGCI</sequence>
<name>A0A828PK49_ACTPL</name>
<proteinExistence type="predicted"/>
<organism evidence="1 2">
    <name type="scientific">Actinobacillus pleuropneumoniae serovar 6 str. Femo</name>
    <dbReference type="NCBI Taxonomy" id="754256"/>
    <lineage>
        <taxon>Bacteria</taxon>
        <taxon>Pseudomonadati</taxon>
        <taxon>Pseudomonadota</taxon>
        <taxon>Gammaproteobacteria</taxon>
        <taxon>Pasteurellales</taxon>
        <taxon>Pasteurellaceae</taxon>
        <taxon>Actinobacillus</taxon>
    </lineage>
</organism>